<dbReference type="AlphaFoldDB" id="A0A7X6KYQ8"/>
<dbReference type="InterPro" id="IPR045436">
    <property type="entry name" value="DUF6507"/>
</dbReference>
<dbReference type="Proteomes" id="UP000581206">
    <property type="component" value="Unassembled WGS sequence"/>
</dbReference>
<sequence>MTGWKIQPADVQSVLSDVQVTAEELGTALTEDKFQGVLDGLSWGGALTAEVAAAVNAVLSDQGTNLANIGNRVTAGTLGVANAVIAYNNGQEEMSGTYQAELLKSAESGDFQYFVDHGYQG</sequence>
<dbReference type="Pfam" id="PF20117">
    <property type="entry name" value="DUF6507"/>
    <property type="match status" value="1"/>
</dbReference>
<evidence type="ECO:0000313" key="2">
    <source>
        <dbReference type="Proteomes" id="UP000581206"/>
    </source>
</evidence>
<reference evidence="1 2" key="1">
    <citation type="submission" date="2020-04" db="EMBL/GenBank/DDBJ databases">
        <title>MicrobeNet Type strains.</title>
        <authorList>
            <person name="Nicholson A.C."/>
        </authorList>
    </citation>
    <scope>NUCLEOTIDE SEQUENCE [LARGE SCALE GENOMIC DNA]</scope>
    <source>
        <strain evidence="1 2">ATCC BAA-788</strain>
    </source>
</reference>
<organism evidence="1 2">
    <name type="scientific">Cellulomonas denverensis</name>
    <dbReference type="NCBI Taxonomy" id="264297"/>
    <lineage>
        <taxon>Bacteria</taxon>
        <taxon>Bacillati</taxon>
        <taxon>Actinomycetota</taxon>
        <taxon>Actinomycetes</taxon>
        <taxon>Micrococcales</taxon>
        <taxon>Cellulomonadaceae</taxon>
        <taxon>Cellulomonas</taxon>
    </lineage>
</organism>
<evidence type="ECO:0000313" key="1">
    <source>
        <dbReference type="EMBL" id="NKY24613.1"/>
    </source>
</evidence>
<accession>A0A7X6KYQ8</accession>
<dbReference type="RefSeq" id="WP_168631734.1">
    <property type="nucleotide sequence ID" value="NZ_BONL01000011.1"/>
</dbReference>
<gene>
    <name evidence="1" type="ORF">HGA03_18290</name>
</gene>
<comment type="caution">
    <text evidence="1">The sequence shown here is derived from an EMBL/GenBank/DDBJ whole genome shotgun (WGS) entry which is preliminary data.</text>
</comment>
<name>A0A7X6KYQ8_9CELL</name>
<proteinExistence type="predicted"/>
<dbReference type="EMBL" id="JAAXOX010000019">
    <property type="protein sequence ID" value="NKY24613.1"/>
    <property type="molecule type" value="Genomic_DNA"/>
</dbReference>
<protein>
    <submittedName>
        <fullName evidence="1">Uncharacterized protein</fullName>
    </submittedName>
</protein>
<keyword evidence="2" id="KW-1185">Reference proteome</keyword>